<name>A0ABR4UJP4_9FLAO</name>
<dbReference type="RefSeq" id="WP_034747507.1">
    <property type="nucleotide sequence ID" value="NZ_JPRI01000007.1"/>
</dbReference>
<evidence type="ECO:0008006" key="4">
    <source>
        <dbReference type="Google" id="ProtNLM"/>
    </source>
</evidence>
<comment type="caution">
    <text evidence="2">The sequence shown here is derived from an EMBL/GenBank/DDBJ whole genome shotgun (WGS) entry which is preliminary data.</text>
</comment>
<evidence type="ECO:0000313" key="2">
    <source>
        <dbReference type="EMBL" id="KFF24941.1"/>
    </source>
</evidence>
<organism evidence="2 3">
    <name type="scientific">Chryseobacterium vrystaatense</name>
    <dbReference type="NCBI Taxonomy" id="307480"/>
    <lineage>
        <taxon>Bacteria</taxon>
        <taxon>Pseudomonadati</taxon>
        <taxon>Bacteroidota</taxon>
        <taxon>Flavobacteriia</taxon>
        <taxon>Flavobacteriales</taxon>
        <taxon>Weeksellaceae</taxon>
        <taxon>Chryseobacterium group</taxon>
        <taxon>Chryseobacterium</taxon>
    </lineage>
</organism>
<dbReference type="EMBL" id="JPRI01000007">
    <property type="protein sequence ID" value="KFF24941.1"/>
    <property type="molecule type" value="Genomic_DNA"/>
</dbReference>
<feature type="signal peptide" evidence="1">
    <location>
        <begin position="1"/>
        <end position="22"/>
    </location>
</feature>
<dbReference type="Proteomes" id="UP000028719">
    <property type="component" value="Unassembled WGS sequence"/>
</dbReference>
<proteinExistence type="predicted"/>
<gene>
    <name evidence="2" type="ORF">IW16_18680</name>
</gene>
<feature type="chain" id="PRO_5046110582" description="MORN repeat variant" evidence="1">
    <location>
        <begin position="23"/>
        <end position="200"/>
    </location>
</feature>
<sequence>MRTKSLLLFLVFSIICSSFMKGYDGDKKENVSISKINYKINNLPERDTLRVFQNDPSVFKKTEDIITRPCSNPEPTIRYELINPQDNAYYLIYNDKKQLVLEGVYTPQYTYEGILYKKGDFYNSKTYSYTKNGNLDTVHYMEDGRNLKTEYFDTKIQLMKIRYLDKKSGELSRIELYKNGQLKETRTYVSFNKYTTVKAK</sequence>
<evidence type="ECO:0000256" key="1">
    <source>
        <dbReference type="SAM" id="SignalP"/>
    </source>
</evidence>
<evidence type="ECO:0000313" key="3">
    <source>
        <dbReference type="Proteomes" id="UP000028719"/>
    </source>
</evidence>
<reference evidence="2 3" key="1">
    <citation type="submission" date="2014-07" db="EMBL/GenBank/DDBJ databases">
        <title>Genome of Chryseobacterium vrystaatense LMG 22846.</title>
        <authorList>
            <person name="Pipes S.E."/>
            <person name="Stropko S.J."/>
            <person name="Newman J.D."/>
        </authorList>
    </citation>
    <scope>NUCLEOTIDE SEQUENCE [LARGE SCALE GENOMIC DNA]</scope>
    <source>
        <strain evidence="2 3">LMG 22846</strain>
    </source>
</reference>
<protein>
    <recommendedName>
        <fullName evidence="4">MORN repeat variant</fullName>
    </recommendedName>
</protein>
<keyword evidence="1" id="KW-0732">Signal</keyword>
<accession>A0ABR4UJP4</accession>
<keyword evidence="3" id="KW-1185">Reference proteome</keyword>